<dbReference type="InterPro" id="IPR042307">
    <property type="entry name" value="Reeler_sf"/>
</dbReference>
<organism evidence="3 4">
    <name type="scientific">Funneliformis mosseae</name>
    <name type="common">Endomycorrhizal fungus</name>
    <name type="synonym">Glomus mosseae</name>
    <dbReference type="NCBI Taxonomy" id="27381"/>
    <lineage>
        <taxon>Eukaryota</taxon>
        <taxon>Fungi</taxon>
        <taxon>Fungi incertae sedis</taxon>
        <taxon>Mucoromycota</taxon>
        <taxon>Glomeromycotina</taxon>
        <taxon>Glomeromycetes</taxon>
        <taxon>Glomerales</taxon>
        <taxon>Glomeraceae</taxon>
        <taxon>Funneliformis</taxon>
    </lineage>
</organism>
<feature type="chain" id="PRO_5040406858" evidence="1">
    <location>
        <begin position="26"/>
        <end position="166"/>
    </location>
</feature>
<dbReference type="Gene3D" id="2.60.40.4060">
    <property type="entry name" value="Reeler domain"/>
    <property type="match status" value="1"/>
</dbReference>
<gene>
    <name evidence="3" type="ORF">FMOSSE_LOCUS5760</name>
</gene>
<sequence length="166" mass="18584">MTSSFILKTLLIYLTIFTFYASTWPNHAGTCDVKEVDQSPHAGDKGENIVQGNGGYNITVKKENDHYLFTLAGPEAIRGLLVYVEDKDGKRFGEFTLDNKLLQYKDCEGEGKGNTITHTSNDPKTLPLELKWKSDNSSFGDAVVRSVVVIDFNHWYHLDDVKCSSS</sequence>
<evidence type="ECO:0000256" key="1">
    <source>
        <dbReference type="SAM" id="SignalP"/>
    </source>
</evidence>
<keyword evidence="1" id="KW-0732">Signal</keyword>
<evidence type="ECO:0000313" key="3">
    <source>
        <dbReference type="EMBL" id="CAG8536365.1"/>
    </source>
</evidence>
<dbReference type="EMBL" id="CAJVPP010001137">
    <property type="protein sequence ID" value="CAG8536365.1"/>
    <property type="molecule type" value="Genomic_DNA"/>
</dbReference>
<evidence type="ECO:0000313" key="4">
    <source>
        <dbReference type="Proteomes" id="UP000789375"/>
    </source>
</evidence>
<dbReference type="Proteomes" id="UP000789375">
    <property type="component" value="Unassembled WGS sequence"/>
</dbReference>
<dbReference type="InterPro" id="IPR002861">
    <property type="entry name" value="Reeler_dom"/>
</dbReference>
<reference evidence="3" key="1">
    <citation type="submission" date="2021-06" db="EMBL/GenBank/DDBJ databases">
        <authorList>
            <person name="Kallberg Y."/>
            <person name="Tangrot J."/>
            <person name="Rosling A."/>
        </authorList>
    </citation>
    <scope>NUCLEOTIDE SEQUENCE</scope>
    <source>
        <strain evidence="3">87-6 pot B 2015</strain>
    </source>
</reference>
<evidence type="ECO:0000259" key="2">
    <source>
        <dbReference type="Pfam" id="PF02014"/>
    </source>
</evidence>
<dbReference type="Pfam" id="PF02014">
    <property type="entry name" value="Reeler"/>
    <property type="match status" value="1"/>
</dbReference>
<feature type="signal peptide" evidence="1">
    <location>
        <begin position="1"/>
        <end position="25"/>
    </location>
</feature>
<dbReference type="AlphaFoldDB" id="A0A9N9ANX2"/>
<comment type="caution">
    <text evidence="3">The sequence shown here is derived from an EMBL/GenBank/DDBJ whole genome shotgun (WGS) entry which is preliminary data.</text>
</comment>
<accession>A0A9N9ANX2</accession>
<keyword evidence="4" id="KW-1185">Reference proteome</keyword>
<feature type="domain" description="Reelin" evidence="2">
    <location>
        <begin position="56"/>
        <end position="156"/>
    </location>
</feature>
<name>A0A9N9ANX2_FUNMO</name>
<proteinExistence type="predicted"/>
<protein>
    <submittedName>
        <fullName evidence="3">9016_t:CDS:1</fullName>
    </submittedName>
</protein>